<feature type="compositionally biased region" description="Basic and acidic residues" evidence="1">
    <location>
        <begin position="248"/>
        <end position="259"/>
    </location>
</feature>
<evidence type="ECO:0000313" key="3">
    <source>
        <dbReference type="Proteomes" id="UP000078200"/>
    </source>
</evidence>
<evidence type="ECO:0000256" key="1">
    <source>
        <dbReference type="SAM" id="MobiDB-lite"/>
    </source>
</evidence>
<proteinExistence type="predicted"/>
<dbReference type="EnsemblMetazoa" id="GAUT041608-RA">
    <property type="protein sequence ID" value="GAUT041608-PA"/>
    <property type="gene ID" value="GAUT041608"/>
</dbReference>
<dbReference type="VEuPathDB" id="VectorBase:GAUT041608"/>
<name>A0A1A9VME7_GLOAU</name>
<feature type="region of interest" description="Disordered" evidence="1">
    <location>
        <begin position="248"/>
        <end position="267"/>
    </location>
</feature>
<organism evidence="2 3">
    <name type="scientific">Glossina austeni</name>
    <name type="common">Savannah tsetse fly</name>
    <dbReference type="NCBI Taxonomy" id="7395"/>
    <lineage>
        <taxon>Eukaryota</taxon>
        <taxon>Metazoa</taxon>
        <taxon>Ecdysozoa</taxon>
        <taxon>Arthropoda</taxon>
        <taxon>Hexapoda</taxon>
        <taxon>Insecta</taxon>
        <taxon>Pterygota</taxon>
        <taxon>Neoptera</taxon>
        <taxon>Endopterygota</taxon>
        <taxon>Diptera</taxon>
        <taxon>Brachycera</taxon>
        <taxon>Muscomorpha</taxon>
        <taxon>Hippoboscoidea</taxon>
        <taxon>Glossinidae</taxon>
        <taxon>Glossina</taxon>
    </lineage>
</organism>
<protein>
    <submittedName>
        <fullName evidence="2">Uncharacterized protein</fullName>
    </submittedName>
</protein>
<dbReference type="AlphaFoldDB" id="A0A1A9VME7"/>
<keyword evidence="3" id="KW-1185">Reference proteome</keyword>
<reference evidence="2" key="1">
    <citation type="submission" date="2020-05" db="UniProtKB">
        <authorList>
            <consortium name="EnsemblMetazoa"/>
        </authorList>
    </citation>
    <scope>IDENTIFICATION</scope>
    <source>
        <strain evidence="2">TTRI</strain>
    </source>
</reference>
<feature type="compositionally biased region" description="Polar residues" evidence="1">
    <location>
        <begin position="467"/>
        <end position="484"/>
    </location>
</feature>
<sequence>MDLRTNDWNAARFIQHCKCACFPPYNFCTCTQKIVGSSKFLSNVRKLVRAISRVMTLCNVQCTKQNALIDVITFYILNYEEVRHRINTIPRKRLQRLSLIHDLACKCSLNRVDAQVAFSIIKRAFKAFYYGSDEGGVPNPLLNKQLKHSQQCVWNYAAYRTAQVYAAYENMFPICQKSLQFKICTIYERTRQTFEVIFPNNQSYECECMKCFKRIAMDNLRRVESKHCLHCSLDVYGKLYTDMMSPVRESDASDQRNSDQRNSTLESVTPTCNCPILNLDEDKDIHSHFDIVNTGYSQGPFECHWYGITKEEAEADDAIFDFKLPDEFKCGPNICKNDSDSCDSICECICESCECERESYSEKDIEISEESLEEKTEAVDNFSSTFDHDIQVPSKKFDECHVPNSELTPSTLQAAELRGQKTNLKTSKRRPKALIGKKSYATNLPVQALVKSVQPKPHPPPRENESPTEGQSANINTSERSQNELPEDIVKFILNALIDLTSQEIENNLANK</sequence>
<accession>A0A1A9VME7</accession>
<feature type="region of interest" description="Disordered" evidence="1">
    <location>
        <begin position="450"/>
        <end position="485"/>
    </location>
</feature>
<dbReference type="Proteomes" id="UP000078200">
    <property type="component" value="Unassembled WGS sequence"/>
</dbReference>
<evidence type="ECO:0000313" key="2">
    <source>
        <dbReference type="EnsemblMetazoa" id="GAUT041608-PA"/>
    </source>
</evidence>